<gene>
    <name evidence="1" type="ORF">ACFY35_09580</name>
</gene>
<dbReference type="Proteomes" id="UP001602245">
    <property type="component" value="Unassembled WGS sequence"/>
</dbReference>
<dbReference type="Pfam" id="PF19799">
    <property type="entry name" value="DUF6282"/>
    <property type="match status" value="1"/>
</dbReference>
<dbReference type="EMBL" id="JBIAZU010000002">
    <property type="protein sequence ID" value="MFF5289679.1"/>
    <property type="molecule type" value="Genomic_DNA"/>
</dbReference>
<sequence length="311" mass="32953">MTEPNQELLAAAQPDQFDRLLRGAIDVHVHGQPDVSAELPNRGDDIAVARLARAYGMAGWVLKSHLWSTTDRARAVREALPGTGFTVHGSITLNPPAGGLEPSVVELAAAHGARVVFLPTWGSAADAARDGYIAMLLRRAAPSFAEYHARTTVTLLDGSGALSGRARAVVDACRALGLALATGHASVAESRAVAAYCARAGQRLLITHPLHYTTDPAVLRDLADTGAFLEFCNAPLVHPDGHLTIRDVHEALAAVGPGRAILTTDVFSRWAPPEPECLRMFVEQLAYLGWTAGQIGTMVSTNPRAFLGEPA</sequence>
<accession>A0ABW6WAG7</accession>
<dbReference type="Gene3D" id="3.20.20.140">
    <property type="entry name" value="Metal-dependent hydrolases"/>
    <property type="match status" value="1"/>
</dbReference>
<name>A0ABW6WAG7_9ACTN</name>
<evidence type="ECO:0000313" key="1">
    <source>
        <dbReference type="EMBL" id="MFF5289679.1"/>
    </source>
</evidence>
<dbReference type="RefSeq" id="WP_020518255.1">
    <property type="nucleotide sequence ID" value="NZ_JBIAZU010000002.1"/>
</dbReference>
<dbReference type="SUPFAM" id="SSF51556">
    <property type="entry name" value="Metallo-dependent hydrolases"/>
    <property type="match status" value="1"/>
</dbReference>
<proteinExistence type="predicted"/>
<reference evidence="1 2" key="1">
    <citation type="submission" date="2024-10" db="EMBL/GenBank/DDBJ databases">
        <title>The Natural Products Discovery Center: Release of the First 8490 Sequenced Strains for Exploring Actinobacteria Biosynthetic Diversity.</title>
        <authorList>
            <person name="Kalkreuter E."/>
            <person name="Kautsar S.A."/>
            <person name="Yang D."/>
            <person name="Bader C.D."/>
            <person name="Teijaro C.N."/>
            <person name="Fluegel L."/>
            <person name="Davis C.M."/>
            <person name="Simpson J.R."/>
            <person name="Lauterbach L."/>
            <person name="Steele A.D."/>
            <person name="Gui C."/>
            <person name="Meng S."/>
            <person name="Li G."/>
            <person name="Viehrig K."/>
            <person name="Ye F."/>
            <person name="Su P."/>
            <person name="Kiefer A.F."/>
            <person name="Nichols A."/>
            <person name="Cepeda A.J."/>
            <person name="Yan W."/>
            <person name="Fan B."/>
            <person name="Jiang Y."/>
            <person name="Adhikari A."/>
            <person name="Zheng C.-J."/>
            <person name="Schuster L."/>
            <person name="Cowan T.M."/>
            <person name="Smanski M.J."/>
            <person name="Chevrette M.G."/>
            <person name="De Carvalho L.P.S."/>
            <person name="Shen B."/>
        </authorList>
    </citation>
    <scope>NUCLEOTIDE SEQUENCE [LARGE SCALE GENOMIC DNA]</scope>
    <source>
        <strain evidence="1 2">NPDC000087</strain>
    </source>
</reference>
<comment type="caution">
    <text evidence="1">The sequence shown here is derived from an EMBL/GenBank/DDBJ whole genome shotgun (WGS) entry which is preliminary data.</text>
</comment>
<evidence type="ECO:0000313" key="2">
    <source>
        <dbReference type="Proteomes" id="UP001602245"/>
    </source>
</evidence>
<protein>
    <submittedName>
        <fullName evidence="1">DUF6282 family protein</fullName>
    </submittedName>
</protein>
<dbReference type="InterPro" id="IPR032466">
    <property type="entry name" value="Metal_Hydrolase"/>
</dbReference>
<keyword evidence="2" id="KW-1185">Reference proteome</keyword>
<dbReference type="InterPro" id="IPR046249">
    <property type="entry name" value="DUF6282"/>
</dbReference>
<organism evidence="1 2">
    <name type="scientific">Paractinoplanes globisporus</name>
    <dbReference type="NCBI Taxonomy" id="113565"/>
    <lineage>
        <taxon>Bacteria</taxon>
        <taxon>Bacillati</taxon>
        <taxon>Actinomycetota</taxon>
        <taxon>Actinomycetes</taxon>
        <taxon>Micromonosporales</taxon>
        <taxon>Micromonosporaceae</taxon>
        <taxon>Paractinoplanes</taxon>
    </lineage>
</organism>